<dbReference type="InterPro" id="IPR044631">
    <property type="entry name" value="ETO1-like"/>
</dbReference>
<dbReference type="AlphaFoldDB" id="A0A834LKV5"/>
<gene>
    <name evidence="1" type="ORF">RHSIM_Rhsim05G0222500</name>
</gene>
<comment type="caution">
    <text evidence="1">The sequence shown here is derived from an EMBL/GenBank/DDBJ whole genome shotgun (WGS) entry which is preliminary data.</text>
</comment>
<protein>
    <submittedName>
        <fullName evidence="1">Uncharacterized protein</fullName>
    </submittedName>
</protein>
<keyword evidence="2" id="KW-1185">Reference proteome</keyword>
<reference evidence="1" key="1">
    <citation type="submission" date="2019-11" db="EMBL/GenBank/DDBJ databases">
        <authorList>
            <person name="Liu Y."/>
            <person name="Hou J."/>
            <person name="Li T.-Q."/>
            <person name="Guan C.-H."/>
            <person name="Wu X."/>
            <person name="Wu H.-Z."/>
            <person name="Ling F."/>
            <person name="Zhang R."/>
            <person name="Shi X.-G."/>
            <person name="Ren J.-P."/>
            <person name="Chen E.-F."/>
            <person name="Sun J.-M."/>
        </authorList>
    </citation>
    <scope>NUCLEOTIDE SEQUENCE</scope>
    <source>
        <strain evidence="1">Adult_tree_wgs_1</strain>
        <tissue evidence="1">Leaves</tissue>
    </source>
</reference>
<dbReference type="EMBL" id="WJXA01000005">
    <property type="protein sequence ID" value="KAF7143272.1"/>
    <property type="molecule type" value="Genomic_DNA"/>
</dbReference>
<dbReference type="PANTHER" id="PTHR44203">
    <property type="entry name" value="ETO1-RELATED"/>
    <property type="match status" value="1"/>
</dbReference>
<dbReference type="OrthoDB" id="1089376at2759"/>
<proteinExistence type="predicted"/>
<dbReference type="PANTHER" id="PTHR44203:SF8">
    <property type="entry name" value="ETHYLENE-OVERPRODUCTION PROTEIN 1"/>
    <property type="match status" value="1"/>
</dbReference>
<evidence type="ECO:0000313" key="2">
    <source>
        <dbReference type="Proteomes" id="UP000626092"/>
    </source>
</evidence>
<name>A0A834LKV5_RHOSS</name>
<sequence length="103" mass="11889">MAKSDLCMASQLDPLRTYPYPYQAAVLMDDHKEGETISELSKAISFKPDLQLLHLRAPFHDSMDKAGSSHRVLFFWILERFRYGFAAASKKEETKGRENQCFE</sequence>
<accession>A0A834LKV5</accession>
<dbReference type="GO" id="GO:0010105">
    <property type="term" value="P:negative regulation of ethylene-activated signaling pathway"/>
    <property type="evidence" value="ECO:0007669"/>
    <property type="project" value="InterPro"/>
</dbReference>
<dbReference type="Proteomes" id="UP000626092">
    <property type="component" value="Unassembled WGS sequence"/>
</dbReference>
<evidence type="ECO:0000313" key="1">
    <source>
        <dbReference type="EMBL" id="KAF7143272.1"/>
    </source>
</evidence>
<organism evidence="1 2">
    <name type="scientific">Rhododendron simsii</name>
    <name type="common">Sims's rhododendron</name>
    <dbReference type="NCBI Taxonomy" id="118357"/>
    <lineage>
        <taxon>Eukaryota</taxon>
        <taxon>Viridiplantae</taxon>
        <taxon>Streptophyta</taxon>
        <taxon>Embryophyta</taxon>
        <taxon>Tracheophyta</taxon>
        <taxon>Spermatophyta</taxon>
        <taxon>Magnoliopsida</taxon>
        <taxon>eudicotyledons</taxon>
        <taxon>Gunneridae</taxon>
        <taxon>Pentapetalae</taxon>
        <taxon>asterids</taxon>
        <taxon>Ericales</taxon>
        <taxon>Ericaceae</taxon>
        <taxon>Ericoideae</taxon>
        <taxon>Rhodoreae</taxon>
        <taxon>Rhododendron</taxon>
    </lineage>
</organism>